<dbReference type="Proteomes" id="UP000808146">
    <property type="component" value="Unassembled WGS sequence"/>
</dbReference>
<evidence type="ECO:0000313" key="3">
    <source>
        <dbReference type="EMBL" id="MBK8891588.1"/>
    </source>
</evidence>
<feature type="region of interest" description="Disordered" evidence="1">
    <location>
        <begin position="87"/>
        <end position="109"/>
    </location>
</feature>
<feature type="transmembrane region" description="Helical" evidence="2">
    <location>
        <begin position="9"/>
        <end position="32"/>
    </location>
</feature>
<organism evidence="3 4">
    <name type="scientific">Candidatus Dechloromonas phosphorivorans</name>
    <dbReference type="NCBI Taxonomy" id="2899244"/>
    <lineage>
        <taxon>Bacteria</taxon>
        <taxon>Pseudomonadati</taxon>
        <taxon>Pseudomonadota</taxon>
        <taxon>Betaproteobacteria</taxon>
        <taxon>Rhodocyclales</taxon>
        <taxon>Azonexaceae</taxon>
        <taxon>Dechloromonas</taxon>
    </lineage>
</organism>
<keyword evidence="2" id="KW-0812">Transmembrane</keyword>
<evidence type="ECO:0000256" key="1">
    <source>
        <dbReference type="SAM" id="MobiDB-lite"/>
    </source>
</evidence>
<evidence type="ECO:0000256" key="2">
    <source>
        <dbReference type="SAM" id="Phobius"/>
    </source>
</evidence>
<gene>
    <name evidence="3" type="ORF">IPN75_15030</name>
</gene>
<dbReference type="EMBL" id="JADKBR010000017">
    <property type="protein sequence ID" value="MBK8891588.1"/>
    <property type="molecule type" value="Genomic_DNA"/>
</dbReference>
<name>A0A9D7QMB0_9RHOO</name>
<sequence length="109" mass="11707">MSEVIIRTLWIYGLTIIVSLAVAVIIKAIVVTLNMLERKPAAPAQPAAVPPVPFAVEADHIVAIAAAVYAMANTHRIVRIEATPHQPGWAAGGRQAHHASHTLPHHPKR</sequence>
<reference evidence="3" key="1">
    <citation type="submission" date="2020-10" db="EMBL/GenBank/DDBJ databases">
        <title>Connecting structure to function with the recovery of over 1000 high-quality activated sludge metagenome-assembled genomes encoding full-length rRNA genes using long-read sequencing.</title>
        <authorList>
            <person name="Singleton C.M."/>
            <person name="Petriglieri F."/>
            <person name="Kristensen J.M."/>
            <person name="Kirkegaard R.H."/>
            <person name="Michaelsen T.Y."/>
            <person name="Andersen M.H."/>
            <person name="Karst S.M."/>
            <person name="Dueholm M.S."/>
            <person name="Nielsen P.H."/>
            <person name="Albertsen M."/>
        </authorList>
    </citation>
    <scope>NUCLEOTIDE SEQUENCE</scope>
    <source>
        <strain evidence="3">OdNE_18-Q3-R46-58_BAT3C.305</strain>
    </source>
</reference>
<evidence type="ECO:0008006" key="5">
    <source>
        <dbReference type="Google" id="ProtNLM"/>
    </source>
</evidence>
<comment type="caution">
    <text evidence="3">The sequence shown here is derived from an EMBL/GenBank/DDBJ whole genome shotgun (WGS) entry which is preliminary data.</text>
</comment>
<proteinExistence type="predicted"/>
<evidence type="ECO:0000313" key="4">
    <source>
        <dbReference type="Proteomes" id="UP000808146"/>
    </source>
</evidence>
<dbReference type="AlphaFoldDB" id="A0A9D7QMB0"/>
<keyword evidence="2" id="KW-1133">Transmembrane helix</keyword>
<keyword evidence="2" id="KW-0472">Membrane</keyword>
<protein>
    <recommendedName>
        <fullName evidence="5">Oxaloacetate decarboxylase gamma chain</fullName>
    </recommendedName>
</protein>
<accession>A0A9D7QMB0</accession>
<feature type="compositionally biased region" description="Basic residues" evidence="1">
    <location>
        <begin position="95"/>
        <end position="109"/>
    </location>
</feature>